<dbReference type="AlphaFoldDB" id="A0A084SJS9"/>
<evidence type="ECO:0000313" key="2">
    <source>
        <dbReference type="Proteomes" id="UP000028547"/>
    </source>
</evidence>
<comment type="caution">
    <text evidence="1">The sequence shown here is derived from an EMBL/GenBank/DDBJ whole genome shotgun (WGS) entry which is preliminary data.</text>
</comment>
<dbReference type="EMBL" id="JPMI01000277">
    <property type="protein sequence ID" value="KFA88714.1"/>
    <property type="molecule type" value="Genomic_DNA"/>
</dbReference>
<accession>A0A084SJS9</accession>
<gene>
    <name evidence="1" type="ORF">Q664_39645</name>
</gene>
<organism evidence="1 2">
    <name type="scientific">Archangium violaceum Cb vi76</name>
    <dbReference type="NCBI Taxonomy" id="1406225"/>
    <lineage>
        <taxon>Bacteria</taxon>
        <taxon>Pseudomonadati</taxon>
        <taxon>Myxococcota</taxon>
        <taxon>Myxococcia</taxon>
        <taxon>Myxococcales</taxon>
        <taxon>Cystobacterineae</taxon>
        <taxon>Archangiaceae</taxon>
        <taxon>Archangium</taxon>
    </lineage>
</organism>
<evidence type="ECO:0000313" key="1">
    <source>
        <dbReference type="EMBL" id="KFA88714.1"/>
    </source>
</evidence>
<proteinExistence type="predicted"/>
<dbReference type="Proteomes" id="UP000028547">
    <property type="component" value="Unassembled WGS sequence"/>
</dbReference>
<sequence length="120" mass="13420">MSEAFAVLRQARAHAHAPEDKESVDIALLAIHFILESNQSSHFKSFLENFDSDTPRPPLCTFSSRKEADTWLNAHPRPPHGAGVDIAGQHYSVGYARDSELRVLVRRPTLEELGLAEEDE</sequence>
<protein>
    <submittedName>
        <fullName evidence="1">Uncharacterized protein</fullName>
    </submittedName>
</protein>
<name>A0A084SJS9_9BACT</name>
<reference evidence="1 2" key="1">
    <citation type="submission" date="2014-07" db="EMBL/GenBank/DDBJ databases">
        <title>Draft Genome Sequence of Gephyronic Acid Producer, Cystobacter violaceus Strain Cb vi76.</title>
        <authorList>
            <person name="Stevens D.C."/>
            <person name="Young J."/>
            <person name="Carmichael R."/>
            <person name="Tan J."/>
            <person name="Taylor R.E."/>
        </authorList>
    </citation>
    <scope>NUCLEOTIDE SEQUENCE [LARGE SCALE GENOMIC DNA]</scope>
    <source>
        <strain evidence="1 2">Cb vi76</strain>
    </source>
</reference>